<dbReference type="PROSITE" id="PS00587">
    <property type="entry name" value="GLYCOSYL_HYDROL_F17"/>
    <property type="match status" value="1"/>
</dbReference>
<evidence type="ECO:0000256" key="9">
    <source>
        <dbReference type="SAM" id="SignalP"/>
    </source>
</evidence>
<dbReference type="SUPFAM" id="SSF51445">
    <property type="entry name" value="(Trans)glycosidases"/>
    <property type="match status" value="1"/>
</dbReference>
<evidence type="ECO:0000256" key="6">
    <source>
        <dbReference type="ARBA" id="ARBA00022801"/>
    </source>
</evidence>
<dbReference type="AlphaFoldDB" id="A0A9P8QG37"/>
<comment type="similarity">
    <text evidence="2">Belongs to the glycosyl hydrolase 17 family.</text>
</comment>
<dbReference type="EMBL" id="JAEUBG010000350">
    <property type="protein sequence ID" value="KAH3688405.1"/>
    <property type="molecule type" value="Genomic_DNA"/>
</dbReference>
<dbReference type="PANTHER" id="PTHR16631:SF24">
    <property type="entry name" value="FAMILY 17 GLUCOSIDASE SCW11-RELATED"/>
    <property type="match status" value="1"/>
</dbReference>
<feature type="chain" id="PRO_5040180114" description="Glycoside hydrolase family 17 protein" evidence="9">
    <location>
        <begin position="24"/>
        <end position="378"/>
    </location>
</feature>
<dbReference type="Gene3D" id="3.20.20.80">
    <property type="entry name" value="Glycosidases"/>
    <property type="match status" value="2"/>
</dbReference>
<sequence length="378" mass="40158">MRFSLLSTLATTTLLLTSQLTQASTVSEDVGQSTVTSAPVVLKREDGLFTAVDTPVFAYITLIGTPASNEIPVPSSLLSKTTSTTSTTSSSSSSTTSTTSTAFDGFNSFGKAIPTAIVYSPYEDSGACKSSDTILSDLKIVQSVGIPSIRMYGTDCNTINTVLDNAVLLGLKVNQGFWIGPDGYSGITGYVDDLITWGQTNGWEIFDFITVGNEAINSGYLTTAQLISIIADVKSRLRAGGYNGLVTTSEPPVTYENHPELCTGSAIDFAGINPHSYFDTYSSAATSGTFVVGQYNIVKNICGAMDVFVTETGYPSAGIQNGGNIPSLANQEIAVEAILQDMNYNVTILTLYNDYWKDPGSYGIEQSFGTLRLYEADS</sequence>
<keyword evidence="5 9" id="KW-0732">Signal</keyword>
<reference evidence="10" key="2">
    <citation type="submission" date="2021-01" db="EMBL/GenBank/DDBJ databases">
        <authorList>
            <person name="Schikora-Tamarit M.A."/>
        </authorList>
    </citation>
    <scope>NUCLEOTIDE SEQUENCE</scope>
    <source>
        <strain evidence="10">CBS2887</strain>
    </source>
</reference>
<evidence type="ECO:0000313" key="10">
    <source>
        <dbReference type="EMBL" id="KAH3688405.1"/>
    </source>
</evidence>
<evidence type="ECO:0008006" key="12">
    <source>
        <dbReference type="Google" id="ProtNLM"/>
    </source>
</evidence>
<comment type="subcellular location">
    <subcellularLocation>
        <location evidence="1">Secreted</location>
        <location evidence="1">Cell wall</location>
    </subcellularLocation>
</comment>
<feature type="region of interest" description="Disordered" evidence="8">
    <location>
        <begin position="77"/>
        <end position="99"/>
    </location>
</feature>
<dbReference type="GO" id="GO:0071555">
    <property type="term" value="P:cell wall organization"/>
    <property type="evidence" value="ECO:0007669"/>
    <property type="project" value="TreeGrafter"/>
</dbReference>
<dbReference type="InterPro" id="IPR000490">
    <property type="entry name" value="Glyco_hydro_17"/>
</dbReference>
<evidence type="ECO:0000256" key="2">
    <source>
        <dbReference type="ARBA" id="ARBA00008773"/>
    </source>
</evidence>
<evidence type="ECO:0000256" key="8">
    <source>
        <dbReference type="SAM" id="MobiDB-lite"/>
    </source>
</evidence>
<dbReference type="InterPro" id="IPR050732">
    <property type="entry name" value="Beta-glucan_modifiers"/>
</dbReference>
<keyword evidence="4" id="KW-0964">Secreted</keyword>
<proteinExistence type="inferred from homology"/>
<dbReference type="Proteomes" id="UP000774326">
    <property type="component" value="Unassembled WGS sequence"/>
</dbReference>
<evidence type="ECO:0000256" key="7">
    <source>
        <dbReference type="ARBA" id="ARBA00023295"/>
    </source>
</evidence>
<evidence type="ECO:0000256" key="4">
    <source>
        <dbReference type="ARBA" id="ARBA00022525"/>
    </source>
</evidence>
<protein>
    <recommendedName>
        <fullName evidence="12">Glycoside hydrolase family 17 protein</fullName>
    </recommendedName>
</protein>
<keyword evidence="3" id="KW-0134">Cell wall</keyword>
<dbReference type="GO" id="GO:0009986">
    <property type="term" value="C:cell surface"/>
    <property type="evidence" value="ECO:0007669"/>
    <property type="project" value="TreeGrafter"/>
</dbReference>
<dbReference type="GO" id="GO:0042973">
    <property type="term" value="F:glucan endo-1,3-beta-D-glucosidase activity"/>
    <property type="evidence" value="ECO:0007669"/>
    <property type="project" value="TreeGrafter"/>
</dbReference>
<keyword evidence="6" id="KW-0378">Hydrolase</keyword>
<keyword evidence="11" id="KW-1185">Reference proteome</keyword>
<evidence type="ECO:0000313" key="11">
    <source>
        <dbReference type="Proteomes" id="UP000774326"/>
    </source>
</evidence>
<keyword evidence="7" id="KW-0326">Glycosidase</keyword>
<dbReference type="GO" id="GO:0005975">
    <property type="term" value="P:carbohydrate metabolic process"/>
    <property type="evidence" value="ECO:0007669"/>
    <property type="project" value="InterPro"/>
</dbReference>
<dbReference type="GO" id="GO:0005576">
    <property type="term" value="C:extracellular region"/>
    <property type="evidence" value="ECO:0007669"/>
    <property type="project" value="TreeGrafter"/>
</dbReference>
<name>A0A9P8QG37_WICPI</name>
<feature type="signal peptide" evidence="9">
    <location>
        <begin position="1"/>
        <end position="23"/>
    </location>
</feature>
<gene>
    <name evidence="10" type="ORF">WICPIJ_000618</name>
</gene>
<reference evidence="10" key="1">
    <citation type="journal article" date="2021" name="Open Biol.">
        <title>Shared evolutionary footprints suggest mitochondrial oxidative damage underlies multiple complex I losses in fungi.</title>
        <authorList>
            <person name="Schikora-Tamarit M.A."/>
            <person name="Marcet-Houben M."/>
            <person name="Nosek J."/>
            <person name="Gabaldon T."/>
        </authorList>
    </citation>
    <scope>NUCLEOTIDE SEQUENCE</scope>
    <source>
        <strain evidence="10">CBS2887</strain>
    </source>
</reference>
<accession>A0A9P8QG37</accession>
<dbReference type="OrthoDB" id="4082933at2759"/>
<dbReference type="InterPro" id="IPR017853">
    <property type="entry name" value="GH"/>
</dbReference>
<evidence type="ECO:0000256" key="3">
    <source>
        <dbReference type="ARBA" id="ARBA00022512"/>
    </source>
</evidence>
<comment type="caution">
    <text evidence="10">The sequence shown here is derived from an EMBL/GenBank/DDBJ whole genome shotgun (WGS) entry which is preliminary data.</text>
</comment>
<dbReference type="PANTHER" id="PTHR16631">
    <property type="entry name" value="GLUCAN 1,3-BETA-GLUCOSIDASE"/>
    <property type="match status" value="1"/>
</dbReference>
<evidence type="ECO:0000256" key="5">
    <source>
        <dbReference type="ARBA" id="ARBA00022729"/>
    </source>
</evidence>
<dbReference type="GO" id="GO:0009277">
    <property type="term" value="C:fungal-type cell wall"/>
    <property type="evidence" value="ECO:0007669"/>
    <property type="project" value="TreeGrafter"/>
</dbReference>
<evidence type="ECO:0000256" key="1">
    <source>
        <dbReference type="ARBA" id="ARBA00004191"/>
    </source>
</evidence>
<organism evidence="10 11">
    <name type="scientific">Wickerhamomyces pijperi</name>
    <name type="common">Yeast</name>
    <name type="synonym">Pichia pijperi</name>
    <dbReference type="NCBI Taxonomy" id="599730"/>
    <lineage>
        <taxon>Eukaryota</taxon>
        <taxon>Fungi</taxon>
        <taxon>Dikarya</taxon>
        <taxon>Ascomycota</taxon>
        <taxon>Saccharomycotina</taxon>
        <taxon>Saccharomycetes</taxon>
        <taxon>Phaffomycetales</taxon>
        <taxon>Wickerhamomycetaceae</taxon>
        <taxon>Wickerhamomyces</taxon>
    </lineage>
</organism>